<name>A0A7V7PNK2_9HYPH</name>
<comment type="caution">
    <text evidence="2">The sequence shown here is derived from an EMBL/GenBank/DDBJ whole genome shotgun (WGS) entry which is preliminary data.</text>
</comment>
<organism evidence="2 3">
    <name type="scientific">Plantimonas leprariae</name>
    <dbReference type="NCBI Taxonomy" id="2615207"/>
    <lineage>
        <taxon>Bacteria</taxon>
        <taxon>Pseudomonadati</taxon>
        <taxon>Pseudomonadota</taxon>
        <taxon>Alphaproteobacteria</taxon>
        <taxon>Hyphomicrobiales</taxon>
        <taxon>Aurantimonadaceae</taxon>
        <taxon>Plantimonas</taxon>
    </lineage>
</organism>
<evidence type="ECO:0000313" key="2">
    <source>
        <dbReference type="EMBL" id="KAB0679303.1"/>
    </source>
</evidence>
<reference evidence="2 3" key="1">
    <citation type="submission" date="2019-09" db="EMBL/GenBank/DDBJ databases">
        <title>YIM 132180 draft genome.</title>
        <authorList>
            <person name="Zhang K."/>
        </authorList>
    </citation>
    <scope>NUCLEOTIDE SEQUENCE [LARGE SCALE GENOMIC DNA]</scope>
    <source>
        <strain evidence="2 3">YIM 132180</strain>
    </source>
</reference>
<protein>
    <submittedName>
        <fullName evidence="2">Lrp/AsnC family transcriptional regulator</fullName>
    </submittedName>
</protein>
<sequence length="82" mass="9257">MQTIFVQFKCRPGRAYEVADRLVQEVEEISEVYSTSGHYDLIAKFYLADDQDIGHFVTERLQTADGIADTFTTVAFKAFGQG</sequence>
<evidence type="ECO:0000259" key="1">
    <source>
        <dbReference type="Pfam" id="PF01037"/>
    </source>
</evidence>
<dbReference type="SUPFAM" id="SSF54909">
    <property type="entry name" value="Dimeric alpha+beta barrel"/>
    <property type="match status" value="1"/>
</dbReference>
<gene>
    <name evidence="2" type="ORF">F6X38_13260</name>
</gene>
<dbReference type="RefSeq" id="WP_150970308.1">
    <property type="nucleotide sequence ID" value="NZ_VZDO01000010.1"/>
</dbReference>
<dbReference type="Proteomes" id="UP000432089">
    <property type="component" value="Unassembled WGS sequence"/>
</dbReference>
<dbReference type="Pfam" id="PF01037">
    <property type="entry name" value="AsnC_trans_reg"/>
    <property type="match status" value="1"/>
</dbReference>
<feature type="domain" description="Transcription regulator AsnC/Lrp ligand binding" evidence="1">
    <location>
        <begin position="6"/>
        <end position="77"/>
    </location>
</feature>
<evidence type="ECO:0000313" key="3">
    <source>
        <dbReference type="Proteomes" id="UP000432089"/>
    </source>
</evidence>
<dbReference type="InterPro" id="IPR019887">
    <property type="entry name" value="Tscrpt_reg_AsnC/Lrp_C"/>
</dbReference>
<proteinExistence type="predicted"/>
<dbReference type="EMBL" id="VZDO01000010">
    <property type="protein sequence ID" value="KAB0679303.1"/>
    <property type="molecule type" value="Genomic_DNA"/>
</dbReference>
<keyword evidence="3" id="KW-1185">Reference proteome</keyword>
<dbReference type="Gene3D" id="3.30.70.920">
    <property type="match status" value="1"/>
</dbReference>
<accession>A0A7V7PNK2</accession>
<dbReference type="InterPro" id="IPR011008">
    <property type="entry name" value="Dimeric_a/b-barrel"/>
</dbReference>
<dbReference type="AlphaFoldDB" id="A0A7V7PNK2"/>